<organism evidence="1">
    <name type="scientific">marine sediment metagenome</name>
    <dbReference type="NCBI Taxonomy" id="412755"/>
    <lineage>
        <taxon>unclassified sequences</taxon>
        <taxon>metagenomes</taxon>
        <taxon>ecological metagenomes</taxon>
    </lineage>
</organism>
<comment type="caution">
    <text evidence="1">The sequence shown here is derived from an EMBL/GenBank/DDBJ whole genome shotgun (WGS) entry which is preliminary data.</text>
</comment>
<dbReference type="AlphaFoldDB" id="A0A0F9J6D5"/>
<proteinExistence type="predicted"/>
<gene>
    <name evidence="1" type="ORF">LCGC14_1494520</name>
</gene>
<reference evidence="1" key="1">
    <citation type="journal article" date="2015" name="Nature">
        <title>Complex archaea that bridge the gap between prokaryotes and eukaryotes.</title>
        <authorList>
            <person name="Spang A."/>
            <person name="Saw J.H."/>
            <person name="Jorgensen S.L."/>
            <person name="Zaremba-Niedzwiedzka K."/>
            <person name="Martijn J."/>
            <person name="Lind A.E."/>
            <person name="van Eijk R."/>
            <person name="Schleper C."/>
            <person name="Guy L."/>
            <person name="Ettema T.J."/>
        </authorList>
    </citation>
    <scope>NUCLEOTIDE SEQUENCE</scope>
</reference>
<dbReference type="EMBL" id="LAZR01010776">
    <property type="protein sequence ID" value="KKM65113.1"/>
    <property type="molecule type" value="Genomic_DNA"/>
</dbReference>
<accession>A0A0F9J6D5</accession>
<evidence type="ECO:0000313" key="1">
    <source>
        <dbReference type="EMBL" id="KKM65113.1"/>
    </source>
</evidence>
<sequence length="148" mass="17193">MDHLDLKQLATVLAEIDTPKSPLESGWGDLADILTEIKDNITLKNKTTKVLKWINDHPDHTYPKKIKGWINTLRSQFCPRGGAIESTVVVDHMIRLGILNVVEDTRSIRHKIISTDRVSLNRKRCRNEEFDKHRKRHKFNDMMEQVNA</sequence>
<protein>
    <submittedName>
        <fullName evidence="1">Uncharacterized protein</fullName>
    </submittedName>
</protein>
<name>A0A0F9J6D5_9ZZZZ</name>